<name>A0A5B9QHA9_9BACT</name>
<evidence type="ECO:0000313" key="2">
    <source>
        <dbReference type="Proteomes" id="UP000323917"/>
    </source>
</evidence>
<reference evidence="1 2" key="1">
    <citation type="submission" date="2019-08" db="EMBL/GenBank/DDBJ databases">
        <title>Deep-cultivation of Planctomycetes and their phenomic and genomic characterization uncovers novel biology.</title>
        <authorList>
            <person name="Wiegand S."/>
            <person name="Jogler M."/>
            <person name="Boedeker C."/>
            <person name="Pinto D."/>
            <person name="Vollmers J."/>
            <person name="Rivas-Marin E."/>
            <person name="Kohn T."/>
            <person name="Peeters S.H."/>
            <person name="Heuer A."/>
            <person name="Rast P."/>
            <person name="Oberbeckmann S."/>
            <person name="Bunk B."/>
            <person name="Jeske O."/>
            <person name="Meyerdierks A."/>
            <person name="Storesund J.E."/>
            <person name="Kallscheuer N."/>
            <person name="Luecker S."/>
            <person name="Lage O.M."/>
            <person name="Pohl T."/>
            <person name="Merkel B.J."/>
            <person name="Hornburger P."/>
            <person name="Mueller R.-W."/>
            <person name="Bruemmer F."/>
            <person name="Labrenz M."/>
            <person name="Spormann A.M."/>
            <person name="Op den Camp H."/>
            <person name="Overmann J."/>
            <person name="Amann R."/>
            <person name="Jetten M.S.M."/>
            <person name="Mascher T."/>
            <person name="Medema M.H."/>
            <person name="Devos D.P."/>
            <person name="Kaster A.-K."/>
            <person name="Ovreas L."/>
            <person name="Rohde M."/>
            <person name="Galperin M.Y."/>
            <person name="Jogler C."/>
        </authorList>
    </citation>
    <scope>NUCLEOTIDE SEQUENCE [LARGE SCALE GENOMIC DNA]</scope>
    <source>
        <strain evidence="1 2">Pr1d</strain>
    </source>
</reference>
<keyword evidence="2" id="KW-1185">Reference proteome</keyword>
<protein>
    <recommendedName>
        <fullName evidence="3">Preprotein translocase subunit SecD</fullName>
    </recommendedName>
</protein>
<dbReference type="KEGG" id="bgok:Pr1d_43520"/>
<gene>
    <name evidence="1" type="ORF">Pr1d_43520</name>
</gene>
<dbReference type="EMBL" id="CP042913">
    <property type="protein sequence ID" value="QEG37012.1"/>
    <property type="molecule type" value="Genomic_DNA"/>
</dbReference>
<sequence>MVAPVAAKSSQSEIDDVELSTWTKILRIQWVCIIVALFPYSSSVIGQTAEPRSLVFELDPEGDEDGNLMRSVIITLNERLNSSSQATALNNQILRIDVPADAKIDWDSITRLVTTIGTIEFRLLANAVGDKEIVDQALLLSSDQRIVKIKGREVAEWMPYSNGECAPVDLSDNRAVIRLVGKVPQVLLLISDKPIGGEYLVAANSRPSKEGCSQLGFTLNNEGNKLLAQLIGSHQSGPSPRFLGMLLENRLLSIVKSEMISKEKGGMSFEIPNDEAELAIAIVLSGILPCRIVEVFEPADAD</sequence>
<dbReference type="AlphaFoldDB" id="A0A5B9QHA9"/>
<proteinExistence type="predicted"/>
<dbReference type="OrthoDB" id="9805019at2"/>
<evidence type="ECO:0008006" key="3">
    <source>
        <dbReference type="Google" id="ProtNLM"/>
    </source>
</evidence>
<accession>A0A5B9QHA9</accession>
<dbReference type="Proteomes" id="UP000323917">
    <property type="component" value="Chromosome"/>
</dbReference>
<evidence type="ECO:0000313" key="1">
    <source>
        <dbReference type="EMBL" id="QEG37012.1"/>
    </source>
</evidence>
<dbReference type="RefSeq" id="WP_148075296.1">
    <property type="nucleotide sequence ID" value="NZ_CP042913.1"/>
</dbReference>
<organism evidence="1 2">
    <name type="scientific">Bythopirellula goksoeyrii</name>
    <dbReference type="NCBI Taxonomy" id="1400387"/>
    <lineage>
        <taxon>Bacteria</taxon>
        <taxon>Pseudomonadati</taxon>
        <taxon>Planctomycetota</taxon>
        <taxon>Planctomycetia</taxon>
        <taxon>Pirellulales</taxon>
        <taxon>Lacipirellulaceae</taxon>
        <taxon>Bythopirellula</taxon>
    </lineage>
</organism>